<evidence type="ECO:0000259" key="5">
    <source>
        <dbReference type="Pfam" id="PF01979"/>
    </source>
</evidence>
<dbReference type="PANTHER" id="PTHR11271">
    <property type="entry name" value="GUANINE DEAMINASE"/>
    <property type="match status" value="1"/>
</dbReference>
<dbReference type="Proteomes" id="UP000694865">
    <property type="component" value="Unplaced"/>
</dbReference>
<gene>
    <name evidence="7" type="primary">LOC100369628</name>
</gene>
<evidence type="ECO:0000256" key="1">
    <source>
        <dbReference type="ARBA" id="ARBA00001947"/>
    </source>
</evidence>
<dbReference type="Gene3D" id="2.30.40.10">
    <property type="entry name" value="Urease, subunit C, domain 1"/>
    <property type="match status" value="1"/>
</dbReference>
<feature type="domain" description="Amidohydrolase-related" evidence="5">
    <location>
        <begin position="65"/>
        <end position="249"/>
    </location>
</feature>
<dbReference type="Gene3D" id="3.20.20.140">
    <property type="entry name" value="Metal-dependent hydrolases"/>
    <property type="match status" value="1"/>
</dbReference>
<keyword evidence="2" id="KW-0479">Metal-binding</keyword>
<evidence type="ECO:0000256" key="4">
    <source>
        <dbReference type="ARBA" id="ARBA00022833"/>
    </source>
</evidence>
<dbReference type="InterPro" id="IPR011059">
    <property type="entry name" value="Metal-dep_hydrolase_composite"/>
</dbReference>
<dbReference type="Pfam" id="PF01979">
    <property type="entry name" value="Amidohydro_1"/>
    <property type="match status" value="1"/>
</dbReference>
<name>A0ABM0MHE2_SACKO</name>
<dbReference type="GeneID" id="100369628"/>
<sequence>MSSHVYCGNFVHATDDKPMDVVTDYALGVKDGKILFFQPKDRLKELLKKYGLHSKHVQQMTEGQFMMPGLVDVHNNVMLYPLSGTSVALPYWDVVKSRCWPLETRYHDPKFAKKVFTKAVDRNVKNGITTACYRSGIHAEAAIELWDIVDKVGQRAFIGKCNRDTIRGEVGYDAYMELTNESLKATRQFLYDVKQKKSPLITPIISPSALTTVTPELMNGLYDSMRINEISMQISLSLDESDDDDAVRIHGRKYVGGGYNSSLLETIRNTVMASKALSFQKSQDYESVTLEEAFMLATLGGSQVLGIDNKIGNFEPGKELDALLIDVNTKHSVIDVFKEVDECPPTAEDTVCKFLLTGDDRNIVQVIVAGKAIIDKQSMYTPQELLQDIKHKLPTPLSK</sequence>
<proteinExistence type="predicted"/>
<dbReference type="InterPro" id="IPR006680">
    <property type="entry name" value="Amidohydro-rel"/>
</dbReference>
<keyword evidence="4" id="KW-0862">Zinc</keyword>
<reference evidence="7" key="1">
    <citation type="submission" date="2025-08" db="UniProtKB">
        <authorList>
            <consortium name="RefSeq"/>
        </authorList>
    </citation>
    <scope>IDENTIFICATION</scope>
    <source>
        <tissue evidence="7">Testes</tissue>
    </source>
</reference>
<dbReference type="InterPro" id="IPR032466">
    <property type="entry name" value="Metal_Hydrolase"/>
</dbReference>
<protein>
    <submittedName>
        <fullName evidence="7">Guanine deaminase-like</fullName>
    </submittedName>
</protein>
<dbReference type="RefSeq" id="XP_006819433.1">
    <property type="nucleotide sequence ID" value="XM_006819370.1"/>
</dbReference>
<dbReference type="InterPro" id="IPR051607">
    <property type="entry name" value="Metallo-dep_hydrolases"/>
</dbReference>
<keyword evidence="3" id="KW-0378">Hydrolase</keyword>
<dbReference type="SUPFAM" id="SSF51556">
    <property type="entry name" value="Metallo-dependent hydrolases"/>
    <property type="match status" value="1"/>
</dbReference>
<organism evidence="6 7">
    <name type="scientific">Saccoglossus kowalevskii</name>
    <name type="common">Acorn worm</name>
    <dbReference type="NCBI Taxonomy" id="10224"/>
    <lineage>
        <taxon>Eukaryota</taxon>
        <taxon>Metazoa</taxon>
        <taxon>Hemichordata</taxon>
        <taxon>Enteropneusta</taxon>
        <taxon>Harrimaniidae</taxon>
        <taxon>Saccoglossus</taxon>
    </lineage>
</organism>
<comment type="cofactor">
    <cofactor evidence="1">
        <name>Zn(2+)</name>
        <dbReference type="ChEBI" id="CHEBI:29105"/>
    </cofactor>
</comment>
<evidence type="ECO:0000313" key="7">
    <source>
        <dbReference type="RefSeq" id="XP_006819433.1"/>
    </source>
</evidence>
<dbReference type="PANTHER" id="PTHR11271:SF6">
    <property type="entry name" value="GUANINE DEAMINASE"/>
    <property type="match status" value="1"/>
</dbReference>
<keyword evidence="6" id="KW-1185">Reference proteome</keyword>
<evidence type="ECO:0000256" key="2">
    <source>
        <dbReference type="ARBA" id="ARBA00022723"/>
    </source>
</evidence>
<accession>A0ABM0MHE2</accession>
<evidence type="ECO:0000313" key="6">
    <source>
        <dbReference type="Proteomes" id="UP000694865"/>
    </source>
</evidence>
<evidence type="ECO:0000256" key="3">
    <source>
        <dbReference type="ARBA" id="ARBA00022801"/>
    </source>
</evidence>